<dbReference type="Gene3D" id="3.90.660.10">
    <property type="match status" value="1"/>
</dbReference>
<keyword evidence="2 4" id="KW-0560">Oxidoreductase</keyword>
<dbReference type="GO" id="GO:0009063">
    <property type="term" value="P:amino acid catabolic process"/>
    <property type="evidence" value="ECO:0007669"/>
    <property type="project" value="TreeGrafter"/>
</dbReference>
<dbReference type="Pfam" id="PF01593">
    <property type="entry name" value="Amino_oxidase"/>
    <property type="match status" value="1"/>
</dbReference>
<gene>
    <name evidence="6" type="ORF">BD289DRAFT_409602</name>
</gene>
<dbReference type="PANTHER" id="PTHR10742">
    <property type="entry name" value="FLAVIN MONOAMINE OXIDASE"/>
    <property type="match status" value="1"/>
</dbReference>
<evidence type="ECO:0000259" key="5">
    <source>
        <dbReference type="Pfam" id="PF01593"/>
    </source>
</evidence>
<keyword evidence="7" id="KW-1185">Reference proteome</keyword>
<keyword evidence="4" id="KW-0274">FAD</keyword>
<evidence type="ECO:0000256" key="3">
    <source>
        <dbReference type="PIRSR" id="PIRSR601613-1"/>
    </source>
</evidence>
<feature type="binding site" evidence="3">
    <location>
        <position position="242"/>
    </location>
    <ligand>
        <name>FAD</name>
        <dbReference type="ChEBI" id="CHEBI:57692"/>
    </ligand>
</feature>
<evidence type="ECO:0000256" key="1">
    <source>
        <dbReference type="ARBA" id="ARBA00001974"/>
    </source>
</evidence>
<name>A0A2T3A7T6_9PEZI</name>
<dbReference type="InterPro" id="IPR050281">
    <property type="entry name" value="Flavin_monoamine_oxidase"/>
</dbReference>
<feature type="binding site" evidence="3">
    <location>
        <position position="355"/>
    </location>
    <ligand>
        <name>substrate</name>
    </ligand>
</feature>
<dbReference type="Gene3D" id="1.10.405.10">
    <property type="entry name" value="Guanine Nucleotide Dissociation Inhibitor, domain 1"/>
    <property type="match status" value="1"/>
</dbReference>
<dbReference type="InterPro" id="IPR001613">
    <property type="entry name" value="Flavin_amine_oxidase"/>
</dbReference>
<comment type="cofactor">
    <cofactor evidence="1 4">
        <name>FAD</name>
        <dbReference type="ChEBI" id="CHEBI:57692"/>
    </cofactor>
</comment>
<feature type="binding site" evidence="3">
    <location>
        <position position="62"/>
    </location>
    <ligand>
        <name>FAD</name>
        <dbReference type="ChEBI" id="CHEBI:57692"/>
    </ligand>
</feature>
<dbReference type="InParanoid" id="A0A2T3A7T6"/>
<dbReference type="EMBL" id="KZ678443">
    <property type="protein sequence ID" value="PSR84455.1"/>
    <property type="molecule type" value="Genomic_DNA"/>
</dbReference>
<dbReference type="GO" id="GO:0001716">
    <property type="term" value="F:L-amino-acid oxidase activity"/>
    <property type="evidence" value="ECO:0007669"/>
    <property type="project" value="TreeGrafter"/>
</dbReference>
<protein>
    <recommendedName>
        <fullName evidence="4">Amine oxidase</fullName>
        <ecNumber evidence="4">1.4.3.-</ecNumber>
    </recommendedName>
</protein>
<dbReference type="PRINTS" id="PR00757">
    <property type="entry name" value="AMINEOXDASEF"/>
</dbReference>
<reference evidence="6 7" key="1">
    <citation type="journal article" date="2018" name="Mycol. Prog.">
        <title>Coniella lustricola, a new species from submerged detritus.</title>
        <authorList>
            <person name="Raudabaugh D.B."/>
            <person name="Iturriaga T."/>
            <person name="Carver A."/>
            <person name="Mondo S."/>
            <person name="Pangilinan J."/>
            <person name="Lipzen A."/>
            <person name="He G."/>
            <person name="Amirebrahimi M."/>
            <person name="Grigoriev I.V."/>
            <person name="Miller A.N."/>
        </authorList>
    </citation>
    <scope>NUCLEOTIDE SEQUENCE [LARGE SCALE GENOMIC DNA]</scope>
    <source>
        <strain evidence="6 7">B22-T-1</strain>
    </source>
</reference>
<feature type="domain" description="Amine oxidase" evidence="5">
    <location>
        <begin position="11"/>
        <end position="462"/>
    </location>
</feature>
<dbReference type="InterPro" id="IPR036188">
    <property type="entry name" value="FAD/NAD-bd_sf"/>
</dbReference>
<dbReference type="SUPFAM" id="SSF51905">
    <property type="entry name" value="FAD/NAD(P)-binding domain"/>
    <property type="match status" value="1"/>
</dbReference>
<dbReference type="AlphaFoldDB" id="A0A2T3A7T6"/>
<proteinExistence type="inferred from homology"/>
<organism evidence="6 7">
    <name type="scientific">Coniella lustricola</name>
    <dbReference type="NCBI Taxonomy" id="2025994"/>
    <lineage>
        <taxon>Eukaryota</taxon>
        <taxon>Fungi</taxon>
        <taxon>Dikarya</taxon>
        <taxon>Ascomycota</taxon>
        <taxon>Pezizomycotina</taxon>
        <taxon>Sordariomycetes</taxon>
        <taxon>Sordariomycetidae</taxon>
        <taxon>Diaporthales</taxon>
        <taxon>Schizoparmaceae</taxon>
        <taxon>Coniella</taxon>
    </lineage>
</organism>
<dbReference type="STRING" id="2025994.A0A2T3A7T6"/>
<accession>A0A2T3A7T6</accession>
<evidence type="ECO:0000256" key="2">
    <source>
        <dbReference type="ARBA" id="ARBA00023002"/>
    </source>
</evidence>
<feature type="binding site" evidence="3">
    <location>
        <position position="438"/>
    </location>
    <ligand>
        <name>FAD</name>
        <dbReference type="ChEBI" id="CHEBI:57692"/>
    </ligand>
</feature>
<feature type="binding site" evidence="3">
    <location>
        <begin position="59"/>
        <end position="62"/>
    </location>
    <ligand>
        <name>FAD</name>
        <dbReference type="ChEBI" id="CHEBI:57692"/>
    </ligand>
</feature>
<dbReference type="SUPFAM" id="SSF54373">
    <property type="entry name" value="FAD-linked reductases, C-terminal domain"/>
    <property type="match status" value="1"/>
</dbReference>
<evidence type="ECO:0000313" key="7">
    <source>
        <dbReference type="Proteomes" id="UP000241462"/>
    </source>
</evidence>
<evidence type="ECO:0000313" key="6">
    <source>
        <dbReference type="EMBL" id="PSR84455.1"/>
    </source>
</evidence>
<dbReference type="Gene3D" id="3.50.50.60">
    <property type="entry name" value="FAD/NAD(P)-binding domain"/>
    <property type="match status" value="1"/>
</dbReference>
<keyword evidence="4" id="KW-0285">Flavoprotein</keyword>
<dbReference type="Proteomes" id="UP000241462">
    <property type="component" value="Unassembled WGS sequence"/>
</dbReference>
<dbReference type="OrthoDB" id="7777654at2759"/>
<dbReference type="InterPro" id="IPR002937">
    <property type="entry name" value="Amino_oxidase"/>
</dbReference>
<sequence length="523" mass="58596">MLQVGIVGGGIAGLYAALLLKQQGHEVTVFESNSRLGGRIYTHHFRPLGQEESAFFEAGAMRIPLSPLHACVFEMARYLNDNNPAREKVEFIPYVLQHVNNKILLQGKIWDAADKTLAASVGLPERFHNKTAREMLFGVMQPWTDLLNKDLDHGLTSVLRYDQLTFRQYLRDFAEWPDEVIDFVELVMSQTSQYDQGFTDLVLQTMHFANPDWVTVKGGLTRIVESAAKVLGPACVFRNAPVTEIHELPDNKLKLVVGGIAPLERTFDKVILALPPVAIQNIQVRPKWSFVKERAIQAIHEGPLYKMGLHFRTRFWEHTDSPCFGGQTQTDLRIRWIVYPSNDLGSSNTGCLMVYSGMTDALRWSWTPQSQRVRLALEDLNTFFSQQGVDVYSQFIEAFDVHWPSEVGGGNTMYLPGQYTRFHDVMKQPEGNIYFAGEHISRHHTWVAGGIESAHQTVEELLGGSSLPVLGSTVATSTVPKDLPRRVESQSSHYSIQDTALAAVIMQTSAALALKPMAIGIMD</sequence>
<dbReference type="PANTHER" id="PTHR10742:SF342">
    <property type="entry name" value="AMINE OXIDASE"/>
    <property type="match status" value="1"/>
</dbReference>
<comment type="similarity">
    <text evidence="4">Belongs to the flavin monoamine oxidase family.</text>
</comment>
<evidence type="ECO:0000256" key="4">
    <source>
        <dbReference type="RuleBase" id="RU362067"/>
    </source>
</evidence>
<dbReference type="EC" id="1.4.3.-" evidence="4"/>